<dbReference type="Gene3D" id="2.130.10.10">
    <property type="entry name" value="YVTN repeat-like/Quinoprotein amine dehydrogenase"/>
    <property type="match status" value="2"/>
</dbReference>
<protein>
    <submittedName>
        <fullName evidence="1">Uncharacterized protein</fullName>
    </submittedName>
</protein>
<dbReference type="SMART" id="SM00320">
    <property type="entry name" value="WD40"/>
    <property type="match status" value="3"/>
</dbReference>
<keyword evidence="2" id="KW-1185">Reference proteome</keyword>
<sequence length="225" mass="24699">MTYTRDGLPYEVSPGGLALSPDGRILAAGMESELEALVALWDITDGRLLQTLKTGDNDDITTLAFHPSDNFLVGGSFNNGKVWFWDLDNGHLFNTWEPGCKDRPHDLAFSPDGTILFAGYGFYGLYGWDVKQRKEISKPTGDLWANRVSIAPDGLSLAVGHFGPVGLRTVQILEMNTWRALHEFSGDSDILTGSFSSNGRLLTTMESYGDVSIWNVASGKLQYTL</sequence>
<name>A0A402AP12_9CHLR</name>
<organism evidence="1 2">
    <name type="scientific">Dictyobacter kobayashii</name>
    <dbReference type="NCBI Taxonomy" id="2014872"/>
    <lineage>
        <taxon>Bacteria</taxon>
        <taxon>Bacillati</taxon>
        <taxon>Chloroflexota</taxon>
        <taxon>Ktedonobacteria</taxon>
        <taxon>Ktedonobacterales</taxon>
        <taxon>Dictyobacteraceae</taxon>
        <taxon>Dictyobacter</taxon>
    </lineage>
</organism>
<dbReference type="PANTHER" id="PTHR19879">
    <property type="entry name" value="TRANSCRIPTION INITIATION FACTOR TFIID"/>
    <property type="match status" value="1"/>
</dbReference>
<accession>A0A402AP12</accession>
<dbReference type="SUPFAM" id="SSF50978">
    <property type="entry name" value="WD40 repeat-like"/>
    <property type="match status" value="1"/>
</dbReference>
<dbReference type="InterPro" id="IPR036322">
    <property type="entry name" value="WD40_repeat_dom_sf"/>
</dbReference>
<dbReference type="Pfam" id="PF00400">
    <property type="entry name" value="WD40"/>
    <property type="match status" value="1"/>
</dbReference>
<evidence type="ECO:0000313" key="1">
    <source>
        <dbReference type="EMBL" id="GCE20903.1"/>
    </source>
</evidence>
<reference evidence="2" key="1">
    <citation type="submission" date="2018-12" db="EMBL/GenBank/DDBJ databases">
        <title>Tengunoibacter tsumagoiensis gen. nov., sp. nov., Dictyobacter kobayashii sp. nov., D. alpinus sp. nov., and D. joshuensis sp. nov. and description of Dictyobacteraceae fam. nov. within the order Ktedonobacterales isolated from Tengu-no-mugimeshi.</title>
        <authorList>
            <person name="Wang C.M."/>
            <person name="Zheng Y."/>
            <person name="Sakai Y."/>
            <person name="Toyoda A."/>
            <person name="Minakuchi Y."/>
            <person name="Abe K."/>
            <person name="Yokota A."/>
            <person name="Yabe S."/>
        </authorList>
    </citation>
    <scope>NUCLEOTIDE SEQUENCE [LARGE SCALE GENOMIC DNA]</scope>
    <source>
        <strain evidence="2">Uno11</strain>
    </source>
</reference>
<gene>
    <name evidence="1" type="ORF">KDK_47030</name>
</gene>
<dbReference type="AlphaFoldDB" id="A0A402AP12"/>
<dbReference type="InterPro" id="IPR015943">
    <property type="entry name" value="WD40/YVTN_repeat-like_dom_sf"/>
</dbReference>
<dbReference type="EMBL" id="BIFS01000001">
    <property type="protein sequence ID" value="GCE20903.1"/>
    <property type="molecule type" value="Genomic_DNA"/>
</dbReference>
<dbReference type="InterPro" id="IPR001680">
    <property type="entry name" value="WD40_rpt"/>
</dbReference>
<dbReference type="Proteomes" id="UP000287188">
    <property type="component" value="Unassembled WGS sequence"/>
</dbReference>
<evidence type="ECO:0000313" key="2">
    <source>
        <dbReference type="Proteomes" id="UP000287188"/>
    </source>
</evidence>
<comment type="caution">
    <text evidence="1">The sequence shown here is derived from an EMBL/GenBank/DDBJ whole genome shotgun (WGS) entry which is preliminary data.</text>
</comment>
<proteinExistence type="predicted"/>
<dbReference type="PANTHER" id="PTHR19879:SF9">
    <property type="entry name" value="TRANSCRIPTION INITIATION FACTOR TFIID SUBUNIT 5"/>
    <property type="match status" value="1"/>
</dbReference>